<reference evidence="2 3" key="1">
    <citation type="journal article" date="2019" name="Int. J. Syst. Evol. Microbiol.">
        <title>The Global Catalogue of Microorganisms (GCM) 10K type strain sequencing project: providing services to taxonomists for standard genome sequencing and annotation.</title>
        <authorList>
            <consortium name="The Broad Institute Genomics Platform"/>
            <consortium name="The Broad Institute Genome Sequencing Center for Infectious Disease"/>
            <person name="Wu L."/>
            <person name="Ma J."/>
        </authorList>
    </citation>
    <scope>NUCLEOTIDE SEQUENCE [LARGE SCALE GENOMIC DNA]</scope>
    <source>
        <strain evidence="2 3">JCM 14942</strain>
    </source>
</reference>
<dbReference type="Pfam" id="PF00296">
    <property type="entry name" value="Bac_luciferase"/>
    <property type="match status" value="1"/>
</dbReference>
<keyword evidence="3" id="KW-1185">Reference proteome</keyword>
<comment type="caution">
    <text evidence="2">The sequence shown here is derived from an EMBL/GenBank/DDBJ whole genome shotgun (WGS) entry which is preliminary data.</text>
</comment>
<dbReference type="InterPro" id="IPR011251">
    <property type="entry name" value="Luciferase-like_dom"/>
</dbReference>
<dbReference type="InterPro" id="IPR036661">
    <property type="entry name" value="Luciferase-like_sf"/>
</dbReference>
<gene>
    <name evidence="2" type="ORF">GCM10009788_20270</name>
</gene>
<dbReference type="InterPro" id="IPR050766">
    <property type="entry name" value="Bact_Lucif_Oxidored"/>
</dbReference>
<sequence>MKFGYAATFQNCFKARSDYDVWRDELRLTDFVIDNGFDSVWATEHHFTDYEMSPNPLQYLSWVVGRSSSIEIGTMVLVIPWHDPMRIAEEVAVLDHLADGRFTFGIGRGVCDFEYQGMRIPMEESRERFDEIADIVLEALETGRIEEKPRKFYPMAPRDIRPEPFKSFKGRLVAAAGSTPSLPIMARLGAGLLLVPSKSWDQIEEETGIYRGHWAEMHPDTPAPRPLLDQFIFVHEDAEVAKQKAHQYLGTYYREVLKHYKFGASGLEKVKGYEGYTQWETKIAADPDGHVNDFIERNAWGTPDQVIEKLTHAHQRTNCSQILAHAFMGGMPTDEAEHSLSLFAKHVIPALKDL</sequence>
<dbReference type="RefSeq" id="WP_344111961.1">
    <property type="nucleotide sequence ID" value="NZ_BAAAOR010000014.1"/>
</dbReference>
<organism evidence="2 3">
    <name type="scientific">Nocardioides humi</name>
    <dbReference type="NCBI Taxonomy" id="449461"/>
    <lineage>
        <taxon>Bacteria</taxon>
        <taxon>Bacillati</taxon>
        <taxon>Actinomycetota</taxon>
        <taxon>Actinomycetes</taxon>
        <taxon>Propionibacteriales</taxon>
        <taxon>Nocardioidaceae</taxon>
        <taxon>Nocardioides</taxon>
    </lineage>
</organism>
<name>A0ABN2AC09_9ACTN</name>
<dbReference type="Proteomes" id="UP001500842">
    <property type="component" value="Unassembled WGS sequence"/>
</dbReference>
<feature type="domain" description="Luciferase-like" evidence="1">
    <location>
        <begin position="1"/>
        <end position="315"/>
    </location>
</feature>
<protein>
    <submittedName>
        <fullName evidence="2">LLM class flavin-dependent oxidoreductase</fullName>
    </submittedName>
</protein>
<evidence type="ECO:0000313" key="2">
    <source>
        <dbReference type="EMBL" id="GAA1515919.1"/>
    </source>
</evidence>
<evidence type="ECO:0000313" key="3">
    <source>
        <dbReference type="Proteomes" id="UP001500842"/>
    </source>
</evidence>
<accession>A0ABN2AC09</accession>
<dbReference type="Gene3D" id="3.20.20.30">
    <property type="entry name" value="Luciferase-like domain"/>
    <property type="match status" value="1"/>
</dbReference>
<dbReference type="PANTHER" id="PTHR30137">
    <property type="entry name" value="LUCIFERASE-LIKE MONOOXYGENASE"/>
    <property type="match status" value="1"/>
</dbReference>
<dbReference type="SUPFAM" id="SSF51679">
    <property type="entry name" value="Bacterial luciferase-like"/>
    <property type="match status" value="1"/>
</dbReference>
<evidence type="ECO:0000259" key="1">
    <source>
        <dbReference type="Pfam" id="PF00296"/>
    </source>
</evidence>
<dbReference type="PANTHER" id="PTHR30137:SF15">
    <property type="entry name" value="BLL6902 PROTEIN"/>
    <property type="match status" value="1"/>
</dbReference>
<dbReference type="EMBL" id="BAAAOR010000014">
    <property type="protein sequence ID" value="GAA1515919.1"/>
    <property type="molecule type" value="Genomic_DNA"/>
</dbReference>
<proteinExistence type="predicted"/>